<keyword evidence="11" id="KW-0539">Nucleus</keyword>
<evidence type="ECO:0000256" key="12">
    <source>
        <dbReference type="SAM" id="MobiDB-lite"/>
    </source>
</evidence>
<sequence>MSEQESREGTIRESDVDTANRRPSRKTTRIKFACLRCQKRKIKCDGNSPCLSCRRASAACLSGVKQNDKYCKAYVASLYARVRWLENMLRSNNPGIDLSGGPLIIQETDFHNGDHHSDIEGDEFSDTARSSVPASAGVIPPERLAHEIGLVSVTAGQDLRYIGPSSGYSFTKLLFASIGRRSATQRQSGVNRAPSALAGETFRVNPAPLPASLENAVQLSQAYWDNIHCQYPFLHQPTHRKLMSHVFSTDNPSPVAAFQVYMVLAVSTTILSRWLKLPLSAEGYCATAMSHFDKITIEGSLEGLQCLLLLQIYGMYNPSMGLNLWYLNYQCIACVLDLGLQRNVKASSNLSFLTQEMRTRTFWVVYSLDRTLATTMGRPIGLRDEACELRLPMDIDDEGLLIPLHHPRPGDSSPTSTTNAIHLFKLSQLNSEIKYIANSISHTTPAFTYPLIPDILTWQADVLDRLRQWAVEIPQLNETQTKHSEIKYHEMIMLLLRPSPAIHSPSHQSLCTCHESAISAIRTFEKLYRGDLLVFNWQTLHSIFLATVTMLYCTWTVPSVTRSTNVETLMKDLKTSSNVLSALAEHFLDASRGRDMLDELSSATLRWIMDSQKHGETAPDASIARSTEVSTETSGSRRRRATSTHGNDGQSTAFEVDVALFDNELPTQQSFDDFLSSGSWDTLFGISDESVFPIDTIMHGICNDFQPDFDFGQNLALDDILAGDPAQSLGTSMIMCFHFANQYGNSKAVLLMLLDGAPGLSPKGTFWFFSVVTLLGLGFVWFSLPETAGKSLEGMDEMFNLPWYTIGGNGAALTAGIGSIAEAMTIGDSEKLAEIGGAEQVEKSNEKRI</sequence>
<evidence type="ECO:0000256" key="5">
    <source>
        <dbReference type="ARBA" id="ARBA00022833"/>
    </source>
</evidence>
<dbReference type="InterPro" id="IPR036259">
    <property type="entry name" value="MFS_trans_sf"/>
</dbReference>
<feature type="compositionally biased region" description="Low complexity" evidence="12">
    <location>
        <begin position="625"/>
        <end position="634"/>
    </location>
</feature>
<dbReference type="Gene3D" id="4.10.240.10">
    <property type="entry name" value="Zn(2)-C6 fungal-type DNA-binding domain"/>
    <property type="match status" value="1"/>
</dbReference>
<keyword evidence="7" id="KW-0805">Transcription regulation</keyword>
<evidence type="ECO:0000256" key="4">
    <source>
        <dbReference type="ARBA" id="ARBA00022723"/>
    </source>
</evidence>
<protein>
    <recommendedName>
        <fullName evidence="14">Zn(2)-C6 fungal-type domain-containing protein</fullName>
    </recommendedName>
</protein>
<dbReference type="SMART" id="SM00066">
    <property type="entry name" value="GAL4"/>
    <property type="match status" value="1"/>
</dbReference>
<dbReference type="InterPro" id="IPR036864">
    <property type="entry name" value="Zn2-C6_fun-type_DNA-bd_sf"/>
</dbReference>
<keyword evidence="10" id="KW-0804">Transcription</keyword>
<accession>A0ABR4CJX9</accession>
<evidence type="ECO:0000256" key="6">
    <source>
        <dbReference type="ARBA" id="ARBA00022989"/>
    </source>
</evidence>
<dbReference type="PANTHER" id="PTHR47782">
    <property type="entry name" value="ZN(II)2CYS6 TRANSCRIPTION FACTOR (EUROFUNG)-RELATED"/>
    <property type="match status" value="1"/>
</dbReference>
<keyword evidence="9 13" id="KW-0472">Membrane</keyword>
<evidence type="ECO:0000256" key="3">
    <source>
        <dbReference type="ARBA" id="ARBA00022692"/>
    </source>
</evidence>
<dbReference type="Proteomes" id="UP001595075">
    <property type="component" value="Unassembled WGS sequence"/>
</dbReference>
<feature type="region of interest" description="Disordered" evidence="12">
    <location>
        <begin position="1"/>
        <end position="24"/>
    </location>
</feature>
<dbReference type="InterPro" id="IPR001138">
    <property type="entry name" value="Zn2Cys6_DnaBD"/>
</dbReference>
<proteinExistence type="predicted"/>
<feature type="region of interest" description="Disordered" evidence="12">
    <location>
        <begin position="616"/>
        <end position="650"/>
    </location>
</feature>
<dbReference type="Pfam" id="PF04082">
    <property type="entry name" value="Fungal_trans"/>
    <property type="match status" value="1"/>
</dbReference>
<name>A0ABR4CJX9_9HELO</name>
<keyword evidence="6 13" id="KW-1133">Transmembrane helix</keyword>
<dbReference type="Pfam" id="PF00172">
    <property type="entry name" value="Zn_clus"/>
    <property type="match status" value="1"/>
</dbReference>
<evidence type="ECO:0000313" key="15">
    <source>
        <dbReference type="EMBL" id="KAL2069801.1"/>
    </source>
</evidence>
<dbReference type="InterPro" id="IPR005828">
    <property type="entry name" value="MFS_sugar_transport-like"/>
</dbReference>
<feature type="transmembrane region" description="Helical" evidence="13">
    <location>
        <begin position="766"/>
        <end position="784"/>
    </location>
</feature>
<keyword evidence="8" id="KW-0238">DNA-binding</keyword>
<comment type="subcellular location">
    <subcellularLocation>
        <location evidence="2">Membrane</location>
    </subcellularLocation>
    <subcellularLocation>
        <location evidence="1">Nucleus</location>
    </subcellularLocation>
</comment>
<dbReference type="CDD" id="cd12148">
    <property type="entry name" value="fungal_TF_MHR"/>
    <property type="match status" value="1"/>
</dbReference>
<evidence type="ECO:0000256" key="13">
    <source>
        <dbReference type="SAM" id="Phobius"/>
    </source>
</evidence>
<dbReference type="InterPro" id="IPR052202">
    <property type="entry name" value="Yeast_MetPath_Reg"/>
</dbReference>
<evidence type="ECO:0000313" key="16">
    <source>
        <dbReference type="Proteomes" id="UP001595075"/>
    </source>
</evidence>
<keyword evidence="3 13" id="KW-0812">Transmembrane</keyword>
<dbReference type="CDD" id="cd00067">
    <property type="entry name" value="GAL4"/>
    <property type="match status" value="1"/>
</dbReference>
<comment type="caution">
    <text evidence="15">The sequence shown here is derived from an EMBL/GenBank/DDBJ whole genome shotgun (WGS) entry which is preliminary data.</text>
</comment>
<evidence type="ECO:0000256" key="9">
    <source>
        <dbReference type="ARBA" id="ARBA00023136"/>
    </source>
</evidence>
<feature type="domain" description="Zn(2)-C6 fungal-type" evidence="14">
    <location>
        <begin position="33"/>
        <end position="60"/>
    </location>
</feature>
<dbReference type="PROSITE" id="PS50048">
    <property type="entry name" value="ZN2_CY6_FUNGAL_2"/>
    <property type="match status" value="1"/>
</dbReference>
<gene>
    <name evidence="15" type="ORF">VTL71DRAFT_14480</name>
</gene>
<dbReference type="EMBL" id="JAZHXI010000007">
    <property type="protein sequence ID" value="KAL2069801.1"/>
    <property type="molecule type" value="Genomic_DNA"/>
</dbReference>
<keyword evidence="5" id="KW-0862">Zinc</keyword>
<evidence type="ECO:0000256" key="7">
    <source>
        <dbReference type="ARBA" id="ARBA00023015"/>
    </source>
</evidence>
<evidence type="ECO:0000256" key="2">
    <source>
        <dbReference type="ARBA" id="ARBA00004370"/>
    </source>
</evidence>
<evidence type="ECO:0000259" key="14">
    <source>
        <dbReference type="PROSITE" id="PS50048"/>
    </source>
</evidence>
<dbReference type="Gene3D" id="1.20.1250.20">
    <property type="entry name" value="MFS general substrate transporter like domains"/>
    <property type="match status" value="1"/>
</dbReference>
<evidence type="ECO:0000256" key="8">
    <source>
        <dbReference type="ARBA" id="ARBA00023125"/>
    </source>
</evidence>
<dbReference type="SUPFAM" id="SSF57701">
    <property type="entry name" value="Zn2/Cys6 DNA-binding domain"/>
    <property type="match status" value="1"/>
</dbReference>
<dbReference type="InterPro" id="IPR007219">
    <property type="entry name" value="XnlR_reg_dom"/>
</dbReference>
<keyword evidence="16" id="KW-1185">Reference proteome</keyword>
<evidence type="ECO:0000256" key="1">
    <source>
        <dbReference type="ARBA" id="ARBA00004123"/>
    </source>
</evidence>
<dbReference type="Pfam" id="PF00083">
    <property type="entry name" value="Sugar_tr"/>
    <property type="match status" value="1"/>
</dbReference>
<dbReference type="PANTHER" id="PTHR47782:SF1">
    <property type="entry name" value="PYRIMIDINE PATHWAY REGULATORY PROTEIN 1"/>
    <property type="match status" value="1"/>
</dbReference>
<evidence type="ECO:0000256" key="10">
    <source>
        <dbReference type="ARBA" id="ARBA00023163"/>
    </source>
</evidence>
<feature type="compositionally biased region" description="Basic and acidic residues" evidence="12">
    <location>
        <begin position="1"/>
        <end position="20"/>
    </location>
</feature>
<evidence type="ECO:0000256" key="11">
    <source>
        <dbReference type="ARBA" id="ARBA00023242"/>
    </source>
</evidence>
<organism evidence="15 16">
    <name type="scientific">Oculimacula yallundae</name>
    <dbReference type="NCBI Taxonomy" id="86028"/>
    <lineage>
        <taxon>Eukaryota</taxon>
        <taxon>Fungi</taxon>
        <taxon>Dikarya</taxon>
        <taxon>Ascomycota</taxon>
        <taxon>Pezizomycotina</taxon>
        <taxon>Leotiomycetes</taxon>
        <taxon>Helotiales</taxon>
        <taxon>Ploettnerulaceae</taxon>
        <taxon>Oculimacula</taxon>
    </lineage>
</organism>
<reference evidence="15 16" key="1">
    <citation type="journal article" date="2024" name="Commun. Biol.">
        <title>Comparative genomic analysis of thermophilic fungi reveals convergent evolutionary adaptations and gene losses.</title>
        <authorList>
            <person name="Steindorff A.S."/>
            <person name="Aguilar-Pontes M.V."/>
            <person name="Robinson A.J."/>
            <person name="Andreopoulos B."/>
            <person name="LaButti K."/>
            <person name="Kuo A."/>
            <person name="Mondo S."/>
            <person name="Riley R."/>
            <person name="Otillar R."/>
            <person name="Haridas S."/>
            <person name="Lipzen A."/>
            <person name="Grimwood J."/>
            <person name="Schmutz J."/>
            <person name="Clum A."/>
            <person name="Reid I.D."/>
            <person name="Moisan M.C."/>
            <person name="Butler G."/>
            <person name="Nguyen T.T.M."/>
            <person name="Dewar K."/>
            <person name="Conant G."/>
            <person name="Drula E."/>
            <person name="Henrissat B."/>
            <person name="Hansel C."/>
            <person name="Singer S."/>
            <person name="Hutchinson M.I."/>
            <person name="de Vries R.P."/>
            <person name="Natvig D.O."/>
            <person name="Powell A.J."/>
            <person name="Tsang A."/>
            <person name="Grigoriev I.V."/>
        </authorList>
    </citation>
    <scope>NUCLEOTIDE SEQUENCE [LARGE SCALE GENOMIC DNA]</scope>
    <source>
        <strain evidence="15 16">CBS 494.80</strain>
    </source>
</reference>
<keyword evidence="4" id="KW-0479">Metal-binding</keyword>
<dbReference type="SMART" id="SM00906">
    <property type="entry name" value="Fungal_trans"/>
    <property type="match status" value="1"/>
</dbReference>